<organism evidence="1 2">
    <name type="scientific">Rhabditophanes sp. KR3021</name>
    <dbReference type="NCBI Taxonomy" id="114890"/>
    <lineage>
        <taxon>Eukaryota</taxon>
        <taxon>Metazoa</taxon>
        <taxon>Ecdysozoa</taxon>
        <taxon>Nematoda</taxon>
        <taxon>Chromadorea</taxon>
        <taxon>Rhabditida</taxon>
        <taxon>Tylenchina</taxon>
        <taxon>Panagrolaimomorpha</taxon>
        <taxon>Strongyloidoidea</taxon>
        <taxon>Alloionematidae</taxon>
        <taxon>Rhabditophanes</taxon>
    </lineage>
</organism>
<protein>
    <submittedName>
        <fullName evidence="2">Zinc finger protein</fullName>
    </submittedName>
</protein>
<name>A0AC35UED2_9BILA</name>
<proteinExistence type="predicted"/>
<accession>A0AC35UED2</accession>
<dbReference type="Proteomes" id="UP000095286">
    <property type="component" value="Unplaced"/>
</dbReference>
<dbReference type="WBParaSite" id="RSKR_0001063500.1">
    <property type="protein sequence ID" value="RSKR_0001063500.1"/>
    <property type="gene ID" value="RSKR_0001063500"/>
</dbReference>
<reference evidence="2" key="1">
    <citation type="submission" date="2016-11" db="UniProtKB">
        <authorList>
            <consortium name="WormBaseParasite"/>
        </authorList>
    </citation>
    <scope>IDENTIFICATION</scope>
    <source>
        <strain evidence="2">KR3021</strain>
    </source>
</reference>
<sequence length="123" mass="13699">MSLPFKDDLSDDEDPMVMKMKYSRRHVANMKKEALSTNTDSFGKKLNTWENEGGHPAPEQEDSPDNSAIQETETRKSPVGFDGQKLNFGTHVKDCGVHEHGGDEPHKCAICDCFGGNHLKHSN</sequence>
<evidence type="ECO:0000313" key="2">
    <source>
        <dbReference type="WBParaSite" id="RSKR_0001063500.1"/>
    </source>
</evidence>
<evidence type="ECO:0000313" key="1">
    <source>
        <dbReference type="Proteomes" id="UP000095286"/>
    </source>
</evidence>